<dbReference type="GO" id="GO:0000723">
    <property type="term" value="P:telomere maintenance"/>
    <property type="evidence" value="ECO:0007669"/>
    <property type="project" value="InterPro"/>
</dbReference>
<name>A0A0L8GRX3_OCTBM</name>
<keyword evidence="1" id="KW-0233">DNA recombination</keyword>
<feature type="domain" description="DNA helicase Pif1-like DEAD-box helicase" evidence="2">
    <location>
        <begin position="69"/>
        <end position="142"/>
    </location>
</feature>
<dbReference type="PANTHER" id="PTHR10492:SF57">
    <property type="entry name" value="ATP-DEPENDENT DNA HELICASE"/>
    <property type="match status" value="1"/>
</dbReference>
<keyword evidence="1" id="KW-0067">ATP-binding</keyword>
<evidence type="ECO:0000256" key="1">
    <source>
        <dbReference type="RuleBase" id="RU363044"/>
    </source>
</evidence>
<dbReference type="InterPro" id="IPR010285">
    <property type="entry name" value="DNA_helicase_pif1-like_DEAD"/>
</dbReference>
<dbReference type="InterPro" id="IPR027417">
    <property type="entry name" value="P-loop_NTPase"/>
</dbReference>
<keyword evidence="1" id="KW-0227">DNA damage</keyword>
<dbReference type="GO" id="GO:0006310">
    <property type="term" value="P:DNA recombination"/>
    <property type="evidence" value="ECO:0007669"/>
    <property type="project" value="UniProtKB-KW"/>
</dbReference>
<comment type="similarity">
    <text evidence="1">Belongs to the helicase family.</text>
</comment>
<dbReference type="SUPFAM" id="SSF52540">
    <property type="entry name" value="P-loop containing nucleoside triphosphate hydrolases"/>
    <property type="match status" value="1"/>
</dbReference>
<keyword evidence="1" id="KW-0234">DNA repair</keyword>
<dbReference type="PROSITE" id="PS51257">
    <property type="entry name" value="PROKAR_LIPOPROTEIN"/>
    <property type="match status" value="1"/>
</dbReference>
<comment type="cofactor">
    <cofactor evidence="1">
        <name>Mg(2+)</name>
        <dbReference type="ChEBI" id="CHEBI:18420"/>
    </cofactor>
</comment>
<dbReference type="Pfam" id="PF21530">
    <property type="entry name" value="Pif1_2B_dom"/>
    <property type="match status" value="1"/>
</dbReference>
<proteinExistence type="inferred from homology"/>
<dbReference type="GO" id="GO:0006281">
    <property type="term" value="P:DNA repair"/>
    <property type="evidence" value="ECO:0007669"/>
    <property type="project" value="UniProtKB-KW"/>
</dbReference>
<dbReference type="InterPro" id="IPR049163">
    <property type="entry name" value="Pif1-like_2B_dom"/>
</dbReference>
<dbReference type="PANTHER" id="PTHR10492">
    <property type="match status" value="1"/>
</dbReference>
<dbReference type="Pfam" id="PF05970">
    <property type="entry name" value="PIF1"/>
    <property type="match status" value="2"/>
</dbReference>
<dbReference type="GO" id="GO:0005524">
    <property type="term" value="F:ATP binding"/>
    <property type="evidence" value="ECO:0007669"/>
    <property type="project" value="UniProtKB-KW"/>
</dbReference>
<dbReference type="Gene3D" id="3.40.50.300">
    <property type="entry name" value="P-loop containing nucleotide triphosphate hydrolases"/>
    <property type="match status" value="1"/>
</dbReference>
<sequence length="303" mass="33882">MKHITIAVTSSGMTATLLSGGCTAHSCLKIPLDLSKKKKTNCNISRGSIKGKLLGECRLIIWDEATIATVLLAGDFKQTLPVVSKGTRADEVNASIKSSYLWSSLKKLRLTTNMKVQLSCDDADGTFSKQLLDVGNGTSVGENDGWVNLPFGHMVSDLKELMHKVFSNPRNQFTCHNWLKTRAILAPKNVRVDDLNFKLLEQLPGEHHIYNSIDTVLNSDEAVNYPLEFLNSLTPPGLPPHNLHLKIGAPAMMLRNLDPPNFCNDTRLIIKKMLHPYCSSYLFHVFLKIFTRCSQGSDNYWYY</sequence>
<dbReference type="OrthoDB" id="6265497at2759"/>
<evidence type="ECO:0000259" key="3">
    <source>
        <dbReference type="Pfam" id="PF21530"/>
    </source>
</evidence>
<feature type="domain" description="DNA helicase Pif1-like DEAD-box helicase" evidence="2">
    <location>
        <begin position="2"/>
        <end position="67"/>
    </location>
</feature>
<keyword evidence="1" id="KW-0347">Helicase</keyword>
<dbReference type="AlphaFoldDB" id="A0A0L8GRX3"/>
<dbReference type="STRING" id="37653.A0A0L8GRX3"/>
<protein>
    <recommendedName>
        <fullName evidence="1">ATP-dependent DNA helicase</fullName>
        <ecNumber evidence="1">5.6.2.3</ecNumber>
    </recommendedName>
</protein>
<dbReference type="GO" id="GO:0043139">
    <property type="term" value="F:5'-3' DNA helicase activity"/>
    <property type="evidence" value="ECO:0007669"/>
    <property type="project" value="UniProtKB-EC"/>
</dbReference>
<dbReference type="GO" id="GO:0016887">
    <property type="term" value="F:ATP hydrolysis activity"/>
    <property type="evidence" value="ECO:0007669"/>
    <property type="project" value="RHEA"/>
</dbReference>
<comment type="catalytic activity">
    <reaction evidence="1">
        <text>ATP + H2O = ADP + phosphate + H(+)</text>
        <dbReference type="Rhea" id="RHEA:13065"/>
        <dbReference type="ChEBI" id="CHEBI:15377"/>
        <dbReference type="ChEBI" id="CHEBI:15378"/>
        <dbReference type="ChEBI" id="CHEBI:30616"/>
        <dbReference type="ChEBI" id="CHEBI:43474"/>
        <dbReference type="ChEBI" id="CHEBI:456216"/>
        <dbReference type="EC" id="5.6.2.3"/>
    </reaction>
</comment>
<evidence type="ECO:0000313" key="4">
    <source>
        <dbReference type="EMBL" id="KOF79365.1"/>
    </source>
</evidence>
<evidence type="ECO:0000259" key="2">
    <source>
        <dbReference type="Pfam" id="PF05970"/>
    </source>
</evidence>
<gene>
    <name evidence="4" type="ORF">OCBIM_22029590mg</name>
</gene>
<keyword evidence="1" id="KW-0378">Hydrolase</keyword>
<accession>A0A0L8GRX3</accession>
<dbReference type="EMBL" id="KQ420779">
    <property type="protein sequence ID" value="KOF79365.1"/>
    <property type="molecule type" value="Genomic_DNA"/>
</dbReference>
<reference evidence="4" key="1">
    <citation type="submission" date="2015-07" db="EMBL/GenBank/DDBJ databases">
        <title>MeaNS - Measles Nucleotide Surveillance Program.</title>
        <authorList>
            <person name="Tran T."/>
            <person name="Druce J."/>
        </authorList>
    </citation>
    <scope>NUCLEOTIDE SEQUENCE</scope>
    <source>
        <strain evidence="4">UCB-OBI-ISO-001</strain>
        <tissue evidence="4">Gonad</tissue>
    </source>
</reference>
<organism evidence="4">
    <name type="scientific">Octopus bimaculoides</name>
    <name type="common">California two-spotted octopus</name>
    <dbReference type="NCBI Taxonomy" id="37653"/>
    <lineage>
        <taxon>Eukaryota</taxon>
        <taxon>Metazoa</taxon>
        <taxon>Spiralia</taxon>
        <taxon>Lophotrochozoa</taxon>
        <taxon>Mollusca</taxon>
        <taxon>Cephalopoda</taxon>
        <taxon>Coleoidea</taxon>
        <taxon>Octopodiformes</taxon>
        <taxon>Octopoda</taxon>
        <taxon>Incirrata</taxon>
        <taxon>Octopodidae</taxon>
        <taxon>Octopus</taxon>
    </lineage>
</organism>
<keyword evidence="1" id="KW-0547">Nucleotide-binding</keyword>
<feature type="domain" description="DNA helicase Pif1-like 2B" evidence="3">
    <location>
        <begin position="228"/>
        <end position="271"/>
    </location>
</feature>
<dbReference type="EC" id="5.6.2.3" evidence="1"/>